<accession>A0A7S3QFH7</accession>
<evidence type="ECO:0000256" key="7">
    <source>
        <dbReference type="SAM" id="Phobius"/>
    </source>
</evidence>
<feature type="transmembrane region" description="Helical" evidence="7">
    <location>
        <begin position="483"/>
        <end position="505"/>
    </location>
</feature>
<protein>
    <recommendedName>
        <fullName evidence="8">Sodium/calcium exchanger membrane region domain-containing protein</fullName>
    </recommendedName>
</protein>
<feature type="transmembrane region" description="Helical" evidence="7">
    <location>
        <begin position="614"/>
        <end position="633"/>
    </location>
</feature>
<keyword evidence="3" id="KW-0813">Transport</keyword>
<keyword evidence="5 7" id="KW-1133">Transmembrane helix</keyword>
<dbReference type="InterPro" id="IPR004481">
    <property type="entry name" value="K/Na/Ca-exchanger"/>
</dbReference>
<dbReference type="InterPro" id="IPR004837">
    <property type="entry name" value="NaCa_Exmemb"/>
</dbReference>
<evidence type="ECO:0000256" key="6">
    <source>
        <dbReference type="ARBA" id="ARBA00023136"/>
    </source>
</evidence>
<evidence type="ECO:0000256" key="5">
    <source>
        <dbReference type="ARBA" id="ARBA00022989"/>
    </source>
</evidence>
<dbReference type="GO" id="GO:0005886">
    <property type="term" value="C:plasma membrane"/>
    <property type="evidence" value="ECO:0007669"/>
    <property type="project" value="TreeGrafter"/>
</dbReference>
<evidence type="ECO:0000256" key="1">
    <source>
        <dbReference type="ARBA" id="ARBA00004141"/>
    </source>
</evidence>
<keyword evidence="4 7" id="KW-0812">Transmembrane</keyword>
<feature type="domain" description="Sodium/calcium exchanger membrane region" evidence="8">
    <location>
        <begin position="32"/>
        <end position="180"/>
    </location>
</feature>
<feature type="domain" description="Sodium/calcium exchanger membrane region" evidence="8">
    <location>
        <begin position="488"/>
        <end position="631"/>
    </location>
</feature>
<feature type="transmembrane region" description="Helical" evidence="7">
    <location>
        <begin position="95"/>
        <end position="115"/>
    </location>
</feature>
<feature type="transmembrane region" description="Helical" evidence="7">
    <location>
        <begin position="63"/>
        <end position="83"/>
    </location>
</feature>
<evidence type="ECO:0000256" key="4">
    <source>
        <dbReference type="ARBA" id="ARBA00022692"/>
    </source>
</evidence>
<dbReference type="GO" id="GO:0005262">
    <property type="term" value="F:calcium channel activity"/>
    <property type="evidence" value="ECO:0007669"/>
    <property type="project" value="TreeGrafter"/>
</dbReference>
<proteinExistence type="inferred from homology"/>
<feature type="transmembrane region" description="Helical" evidence="7">
    <location>
        <begin position="18"/>
        <end position="37"/>
    </location>
</feature>
<keyword evidence="3" id="KW-0050">Antiport</keyword>
<dbReference type="GO" id="GO:0006874">
    <property type="term" value="P:intracellular calcium ion homeostasis"/>
    <property type="evidence" value="ECO:0007669"/>
    <property type="project" value="TreeGrafter"/>
</dbReference>
<gene>
    <name evidence="9" type="ORF">CDEB00056_LOCUS20393</name>
</gene>
<reference evidence="9" key="1">
    <citation type="submission" date="2021-01" db="EMBL/GenBank/DDBJ databases">
        <authorList>
            <person name="Corre E."/>
            <person name="Pelletier E."/>
            <person name="Niang G."/>
            <person name="Scheremetjew M."/>
            <person name="Finn R."/>
            <person name="Kale V."/>
            <person name="Holt S."/>
            <person name="Cochrane G."/>
            <person name="Meng A."/>
            <person name="Brown T."/>
            <person name="Cohen L."/>
        </authorList>
    </citation>
    <scope>NUCLEOTIDE SEQUENCE</scope>
    <source>
        <strain evidence="9">MM31A-1</strain>
    </source>
</reference>
<organism evidence="9">
    <name type="scientific">Chaetoceros debilis</name>
    <dbReference type="NCBI Taxonomy" id="122233"/>
    <lineage>
        <taxon>Eukaryota</taxon>
        <taxon>Sar</taxon>
        <taxon>Stramenopiles</taxon>
        <taxon>Ochrophyta</taxon>
        <taxon>Bacillariophyta</taxon>
        <taxon>Coscinodiscophyceae</taxon>
        <taxon>Chaetocerotophycidae</taxon>
        <taxon>Chaetocerotales</taxon>
        <taxon>Chaetocerotaceae</taxon>
        <taxon>Chaetoceros</taxon>
    </lineage>
</organism>
<comment type="similarity">
    <text evidence="2">Belongs to the Ca(2+):cation antiporter (CaCA) (TC 2.A.19) family. SLC24A subfamily.</text>
</comment>
<dbReference type="GO" id="GO:0008273">
    <property type="term" value="F:calcium, potassium:sodium antiporter activity"/>
    <property type="evidence" value="ECO:0007669"/>
    <property type="project" value="TreeGrafter"/>
</dbReference>
<dbReference type="InterPro" id="IPR044880">
    <property type="entry name" value="NCX_ion-bd_dom_sf"/>
</dbReference>
<sequence length="636" mass="69644">MANDDKYYSYYYEDEQRIASVSTILFLVLGAMLSFYYQALVTEERFVPALNVIAKRFNMSDDVAGATLMAAGASAPELFAALVSTFITRSALGMGTVLGSLIFNQLAISAGAIFASKNNVLLLDPHIFIRDVTFYGISILLFAFALRNRGAVDYDDVDHMFISKLDSCLFLVCYFIYVVTCANYDWILSLLKLDSKQDEDDEFQQCNYEAFEGEGEGEGFQKHVSLSKISAMPFVRSCGGQEPSGNFHKPSSETTKIPNTLAATDSIVTELYVAESSSQERSFSCGSGGGRKGVFLLDQIAPSTVAIHGIDEIERDEDGTLRLHLWQRSAFYDMAKIDMNAWRLRWVTFAHDGISSVADSLNSTAGDSGVSHFPHYNSFEVDEARLLINVKTQRRDYMLLAPSEEIFLAAVARFEEGFDIPKNLNAEEGDVAKEAHSSLVDLPSESSFSQTFIHIMSIPTKIFVHLTIPDVRNGSSISLTAKAFAAASTSILSLIAGSFLMVATLERLAEIFDIPESVVGATVSAAGSSLPPYVSSSIAASMGLGNMAISNVFGSNTFNVLIGLGVPWALYTIIYGEDYSDLSVEGVDESLTWMVGSLILYIGIVLCSRFRLRLWHAILFDALYVGYVVHIVAACF</sequence>
<dbReference type="PANTHER" id="PTHR10846:SF73">
    <property type="entry name" value="SODIUM_CALCIUM EXCHANGER MEMBRANE REGION DOMAIN-CONTAINING PROTEIN"/>
    <property type="match status" value="1"/>
</dbReference>
<dbReference type="AlphaFoldDB" id="A0A7S3QFH7"/>
<keyword evidence="6 7" id="KW-0472">Membrane</keyword>
<dbReference type="Gene3D" id="1.20.1420.30">
    <property type="entry name" value="NCX, central ion-binding region"/>
    <property type="match status" value="2"/>
</dbReference>
<feature type="transmembrane region" description="Helical" evidence="7">
    <location>
        <begin position="548"/>
        <end position="570"/>
    </location>
</feature>
<feature type="transmembrane region" description="Helical" evidence="7">
    <location>
        <begin position="127"/>
        <end position="146"/>
    </location>
</feature>
<dbReference type="PANTHER" id="PTHR10846">
    <property type="entry name" value="SODIUM/POTASSIUM/CALCIUM EXCHANGER"/>
    <property type="match status" value="1"/>
</dbReference>
<feature type="transmembrane region" description="Helical" evidence="7">
    <location>
        <begin position="167"/>
        <end position="187"/>
    </location>
</feature>
<comment type="subcellular location">
    <subcellularLocation>
        <location evidence="1">Membrane</location>
        <topology evidence="1">Multi-pass membrane protein</topology>
    </subcellularLocation>
</comment>
<dbReference type="EMBL" id="HBIO01026555">
    <property type="protein sequence ID" value="CAE0475540.1"/>
    <property type="molecule type" value="Transcribed_RNA"/>
</dbReference>
<feature type="transmembrane region" description="Helical" evidence="7">
    <location>
        <begin position="590"/>
        <end position="607"/>
    </location>
</feature>
<evidence type="ECO:0000256" key="2">
    <source>
        <dbReference type="ARBA" id="ARBA00005364"/>
    </source>
</evidence>
<evidence type="ECO:0000259" key="8">
    <source>
        <dbReference type="Pfam" id="PF01699"/>
    </source>
</evidence>
<evidence type="ECO:0000313" key="9">
    <source>
        <dbReference type="EMBL" id="CAE0475540.1"/>
    </source>
</evidence>
<name>A0A7S3QFH7_9STRA</name>
<dbReference type="Pfam" id="PF01699">
    <property type="entry name" value="Na_Ca_ex"/>
    <property type="match status" value="2"/>
</dbReference>
<evidence type="ECO:0000256" key="3">
    <source>
        <dbReference type="ARBA" id="ARBA00022449"/>
    </source>
</evidence>